<proteinExistence type="predicted"/>
<name>A0A1B2EYM7_9HYPH</name>
<feature type="region of interest" description="Disordered" evidence="1">
    <location>
        <begin position="67"/>
        <end position="177"/>
    </location>
</feature>
<gene>
    <name evidence="2" type="ORF">BB934_43570</name>
</gene>
<dbReference type="EMBL" id="CP016620">
    <property type="protein sequence ID" value="ANY85085.1"/>
    <property type="molecule type" value="Genomic_DNA"/>
</dbReference>
<feature type="region of interest" description="Disordered" evidence="1">
    <location>
        <begin position="1"/>
        <end position="31"/>
    </location>
</feature>
<organism evidence="2">
    <name type="scientific">Microvirga ossetica</name>
    <dbReference type="NCBI Taxonomy" id="1882682"/>
    <lineage>
        <taxon>Bacteria</taxon>
        <taxon>Pseudomonadati</taxon>
        <taxon>Pseudomonadota</taxon>
        <taxon>Alphaproteobacteria</taxon>
        <taxon>Hyphomicrobiales</taxon>
        <taxon>Methylobacteriaceae</taxon>
        <taxon>Microvirga</taxon>
    </lineage>
</organism>
<dbReference type="KEGG" id="moc:BB934_43570"/>
<accession>A0A1B2EYM7</accession>
<evidence type="ECO:0000256" key="1">
    <source>
        <dbReference type="SAM" id="MobiDB-lite"/>
    </source>
</evidence>
<reference evidence="2" key="1">
    <citation type="submission" date="2016-07" db="EMBL/GenBank/DDBJ databases">
        <title>Microvirga ossetica sp. nov. a new species of rhizobia isolated from root nodules of the legume species Vicia alpestris Steven originated from North Ossetia region in the Caucasus.</title>
        <authorList>
            <person name="Safronova V.I."/>
            <person name="Kuznetsova I.G."/>
            <person name="Sazanova A.L."/>
            <person name="Belimov A."/>
            <person name="Andronov E."/>
            <person name="Osledkin Y.S."/>
            <person name="Onishchuk O.P."/>
            <person name="Kurchak O.N."/>
            <person name="Shaposhnikov A.I."/>
            <person name="Willems A."/>
            <person name="Tikhonovich I.A."/>
        </authorList>
    </citation>
    <scope>NUCLEOTIDE SEQUENCE [LARGE SCALE GENOMIC DNA]</scope>
    <source>
        <strain evidence="2">V5/3M</strain>
        <plasmid evidence="2">unnamed4</plasmid>
    </source>
</reference>
<feature type="region of interest" description="Disordered" evidence="1">
    <location>
        <begin position="210"/>
        <end position="229"/>
    </location>
</feature>
<geneLocation type="plasmid" evidence="2">
    <name>unnamed4</name>
</geneLocation>
<feature type="compositionally biased region" description="Basic and acidic residues" evidence="1">
    <location>
        <begin position="83"/>
        <end position="116"/>
    </location>
</feature>
<sequence>MKRQQTSFSVEIKKSRTQGQRPHLPPRPLFEVVPPAAEARPILQTEAMPKVAEPISAPRILPSIVAPMWSQSEPAEPARRKRSSGESKRGQMEFELRIVSEDEKDAHADAPVHAEVDLPTSTAAAVEKGATSSHDVQPASGESTKSNARAVRKKMPTPVEPAQALEPAPEVEPTWHAEMIEPSTTVLSRSNERRLTKRLDAAVHLPRSERWKRRLHPASWQGHQRSKPV</sequence>
<keyword evidence="2" id="KW-0614">Plasmid</keyword>
<protein>
    <submittedName>
        <fullName evidence="2">Uncharacterized protein</fullName>
    </submittedName>
</protein>
<feature type="compositionally biased region" description="Polar residues" evidence="1">
    <location>
        <begin position="130"/>
        <end position="147"/>
    </location>
</feature>
<evidence type="ECO:0000313" key="2">
    <source>
        <dbReference type="EMBL" id="ANY85085.1"/>
    </source>
</evidence>
<dbReference type="AlphaFoldDB" id="A0A1B2EYM7"/>